<protein>
    <submittedName>
        <fullName evidence="1">Uncharacterized protein</fullName>
    </submittedName>
</protein>
<keyword evidence="2" id="KW-1185">Reference proteome</keyword>
<dbReference type="AlphaFoldDB" id="A0AA35K6Y6"/>
<dbReference type="EMBL" id="OX395128">
    <property type="protein sequence ID" value="CAI5771453.1"/>
    <property type="molecule type" value="Genomic_DNA"/>
</dbReference>
<organism evidence="1 2">
    <name type="scientific">Podarcis lilfordi</name>
    <name type="common">Lilford's wall lizard</name>
    <dbReference type="NCBI Taxonomy" id="74358"/>
    <lineage>
        <taxon>Eukaryota</taxon>
        <taxon>Metazoa</taxon>
        <taxon>Chordata</taxon>
        <taxon>Craniata</taxon>
        <taxon>Vertebrata</taxon>
        <taxon>Euteleostomi</taxon>
        <taxon>Lepidosauria</taxon>
        <taxon>Squamata</taxon>
        <taxon>Bifurcata</taxon>
        <taxon>Unidentata</taxon>
        <taxon>Episquamata</taxon>
        <taxon>Laterata</taxon>
        <taxon>Lacertibaenia</taxon>
        <taxon>Lacertidae</taxon>
        <taxon>Podarcis</taxon>
    </lineage>
</organism>
<evidence type="ECO:0000313" key="2">
    <source>
        <dbReference type="Proteomes" id="UP001178461"/>
    </source>
</evidence>
<reference evidence="1" key="1">
    <citation type="submission" date="2022-12" db="EMBL/GenBank/DDBJ databases">
        <authorList>
            <person name="Alioto T."/>
            <person name="Alioto T."/>
            <person name="Gomez Garrido J."/>
        </authorList>
    </citation>
    <scope>NUCLEOTIDE SEQUENCE</scope>
</reference>
<accession>A0AA35K6Y6</accession>
<dbReference type="Proteomes" id="UP001178461">
    <property type="component" value="Chromosome 3"/>
</dbReference>
<evidence type="ECO:0000313" key="1">
    <source>
        <dbReference type="EMBL" id="CAI5771453.1"/>
    </source>
</evidence>
<gene>
    <name evidence="1" type="ORF">PODLI_1B005741</name>
</gene>
<sequence length="77" mass="8765">MRKHLVTKMGRPTFKPLHLNPNVQQNIGCHFWNGIKTSKPVGDPCWSFAEDSNLCLSHARLQEGGRTTQDFHHAVNK</sequence>
<proteinExistence type="predicted"/>
<name>A0AA35K6Y6_9SAUR</name>